<name>A0AC35TVZ8_9BILA</name>
<accession>A0AC35TVZ8</accession>
<organism evidence="1 2">
    <name type="scientific">Rhabditophanes sp. KR3021</name>
    <dbReference type="NCBI Taxonomy" id="114890"/>
    <lineage>
        <taxon>Eukaryota</taxon>
        <taxon>Metazoa</taxon>
        <taxon>Ecdysozoa</taxon>
        <taxon>Nematoda</taxon>
        <taxon>Chromadorea</taxon>
        <taxon>Rhabditida</taxon>
        <taxon>Tylenchina</taxon>
        <taxon>Panagrolaimomorpha</taxon>
        <taxon>Strongyloidoidea</taxon>
        <taxon>Alloionematidae</taxon>
        <taxon>Rhabditophanes</taxon>
    </lineage>
</organism>
<evidence type="ECO:0000313" key="1">
    <source>
        <dbReference type="Proteomes" id="UP000095286"/>
    </source>
</evidence>
<dbReference type="WBParaSite" id="RSKR_0000462300.1">
    <property type="protein sequence ID" value="RSKR_0000462300.1"/>
    <property type="gene ID" value="RSKR_0000462300"/>
</dbReference>
<proteinExistence type="predicted"/>
<sequence>MLLEKKRSTSHAINIDADSIETKPKKGCEPLHTQILMTIAFWFLYMAIFFTKDVPRYFKLRRKDVTGKVIVITGGALGIGQSLAYKFALTHKAKVVIVDINESEGNKTLNHITSSSGIAYFFKCDVSKGSDLLKVAQSIYEHPDLGTVDILLCNAAVLRFGDILNLTEDDYRLNNDINILGYILTVKAFLPQMIQLNKGQVVFMGSICSFYGDSSGTAYCTAKFAVRGLLESIRIELLERGKKGVATTIIHPYFVRTGLITGQIKDPFSTFFDVLTVEECVQLSIDAILKERVEAFIPGSLSLLCYYMKCFNTVNIFPYGRKFFNFKHEPI</sequence>
<evidence type="ECO:0000313" key="2">
    <source>
        <dbReference type="WBParaSite" id="RSKR_0000462300.1"/>
    </source>
</evidence>
<dbReference type="Proteomes" id="UP000095286">
    <property type="component" value="Unplaced"/>
</dbReference>
<protein>
    <submittedName>
        <fullName evidence="2">Short-chain dehydrogenase/reductase family 16C member 6</fullName>
    </submittedName>
</protein>
<reference evidence="2" key="1">
    <citation type="submission" date="2016-11" db="UniProtKB">
        <authorList>
            <consortium name="WormBaseParasite"/>
        </authorList>
    </citation>
    <scope>IDENTIFICATION</scope>
    <source>
        <strain evidence="2">KR3021</strain>
    </source>
</reference>